<evidence type="ECO:0000256" key="2">
    <source>
        <dbReference type="ARBA" id="ARBA00004286"/>
    </source>
</evidence>
<dbReference type="GeneID" id="109535763"/>
<dbReference type="InterPro" id="IPR018957">
    <property type="entry name" value="Znf_C3HC4_RING-type"/>
</dbReference>
<evidence type="ECO:0000256" key="11">
    <source>
        <dbReference type="ARBA" id="ARBA00023306"/>
    </source>
</evidence>
<feature type="compositionally biased region" description="Polar residues" evidence="14">
    <location>
        <begin position="288"/>
        <end position="299"/>
    </location>
</feature>
<dbReference type="PROSITE" id="PS50089">
    <property type="entry name" value="ZF_RING_2"/>
    <property type="match status" value="1"/>
</dbReference>
<feature type="compositionally biased region" description="Basic and acidic residues" evidence="14">
    <location>
        <begin position="367"/>
        <end position="386"/>
    </location>
</feature>
<dbReference type="EnsemblMetazoa" id="XM_019901747.1">
    <property type="protein sequence ID" value="XP_019757306.1"/>
    <property type="gene ID" value="LOC109535763"/>
</dbReference>
<accession>A0AAR5P888</accession>
<feature type="compositionally biased region" description="Polar residues" evidence="14">
    <location>
        <begin position="586"/>
        <end position="599"/>
    </location>
</feature>
<dbReference type="KEGG" id="dpa:109535763"/>
<dbReference type="InterPro" id="IPR001841">
    <property type="entry name" value="Znf_RING"/>
</dbReference>
<dbReference type="GO" id="GO:0004842">
    <property type="term" value="F:ubiquitin-protein transferase activity"/>
    <property type="evidence" value="ECO:0007669"/>
    <property type="project" value="TreeGrafter"/>
</dbReference>
<dbReference type="SUPFAM" id="SSF57850">
    <property type="entry name" value="RING/U-box"/>
    <property type="match status" value="1"/>
</dbReference>
<dbReference type="EnsemblMetazoa" id="XM_019901746.1">
    <property type="protein sequence ID" value="XP_019757305.1"/>
    <property type="gene ID" value="LOC109535763"/>
</dbReference>
<evidence type="ECO:0000256" key="14">
    <source>
        <dbReference type="SAM" id="MobiDB-lite"/>
    </source>
</evidence>
<feature type="compositionally biased region" description="Basic and acidic residues" evidence="14">
    <location>
        <begin position="1131"/>
        <end position="1143"/>
    </location>
</feature>
<dbReference type="GO" id="GO:0005694">
    <property type="term" value="C:chromosome"/>
    <property type="evidence" value="ECO:0007669"/>
    <property type="project" value="UniProtKB-SubCell"/>
</dbReference>
<dbReference type="InterPro" id="IPR013083">
    <property type="entry name" value="Znf_RING/FYVE/PHD"/>
</dbReference>
<evidence type="ECO:0000313" key="17">
    <source>
        <dbReference type="EnsemblMetazoa" id="XP_019757305.1"/>
    </source>
</evidence>
<dbReference type="GO" id="GO:0070531">
    <property type="term" value="C:BRCA1-A complex"/>
    <property type="evidence" value="ECO:0007669"/>
    <property type="project" value="TreeGrafter"/>
</dbReference>
<evidence type="ECO:0000256" key="4">
    <source>
        <dbReference type="ARBA" id="ARBA00022723"/>
    </source>
</evidence>
<keyword evidence="10" id="KW-0539">Nucleus</keyword>
<dbReference type="SUPFAM" id="SSF52113">
    <property type="entry name" value="BRCT domain"/>
    <property type="match status" value="2"/>
</dbReference>
<feature type="compositionally biased region" description="Polar residues" evidence="14">
    <location>
        <begin position="646"/>
        <end position="665"/>
    </location>
</feature>
<dbReference type="InterPro" id="IPR036420">
    <property type="entry name" value="BRCT_dom_sf"/>
</dbReference>
<keyword evidence="6" id="KW-0227">DNA damage</keyword>
<feature type="region of interest" description="Disordered" evidence="14">
    <location>
        <begin position="1105"/>
        <end position="1143"/>
    </location>
</feature>
<evidence type="ECO:0000256" key="9">
    <source>
        <dbReference type="ARBA" id="ARBA00023204"/>
    </source>
</evidence>
<feature type="region of interest" description="Disordered" evidence="14">
    <location>
        <begin position="581"/>
        <end position="617"/>
    </location>
</feature>
<dbReference type="InterPro" id="IPR031099">
    <property type="entry name" value="BRCA1-associated"/>
</dbReference>
<keyword evidence="4" id="KW-0479">Metal-binding</keyword>
<feature type="domain" description="RING-type" evidence="15">
    <location>
        <begin position="22"/>
        <end position="61"/>
    </location>
</feature>
<sequence length="1443" mass="160796">MDQNQLKTLISLAASLKSKTQCSICSDFMKHIAELQCSHRFCSSCIAQLRSSKTNAKCPVCLTSIGRRSICYKDQFADKLGRFVNDVCQLIKDQYAYEVDALSFNKNDLKKIIELAPQELCNATDSGRHVKTERGSDAFDLLKSAPRKCYVNKKRESFNNNSLDIADPKAKVINWLNNSDHASLSVLNQSAEYLSQEESDFQLPSISQALSESRTENEKKESCLVLPCNDHRSLKQIMSAADNYTIEETHSEALVRQAEIKVVQELLEDECLEHFDRIANISKDESANSKNASKVSPAQTKKGKKRNSGTKSTSPNHSGSSSGWDRMENLTKSLKKGSKGYKQLKIHHGDSDGKSKMITRNKQNTSAEEKGKKQAEPENKRVETKKKSNRKMVVVLNRDENLDLKENSLKNITVKIDSVVSNKNQSLQRNNLQKGNKLTVTSTDADEPNVLAQPLPEALNNTNILYSVAPVPDELDNIHTIANLLTDKLKACAKASKQSNSKGLADCLANLLTYANRIVQISSEEAIRENTRAGINSAVDMQTGSVDKCVQTVKKQLHSVEVQTECVNLSTQTNEERLLTVPEADQNISQPHGSKTGKNNAKEETQSKLSGQSIIPSTPIQILRNKLRNSRCKNVIPISTDESSENKTTQQSNRILESPVATNILESKKLSGDKVTNSKSQKRRFKRIRQETADSDSEESEHPSKRKFLRDDLSVEFVDSAPSVGIQLESQSALDSQNMNYDEYLLEVMKKYDSASENAATKNVQNIATPSPIPNRSAVTNTNVKIKKSQKGPESGEHIFTECLALEENFSKFDNEILQFEKSARTCNTEMDIVENTPAVTPKSKRMRLSSKKNSLAQTDAVSRKKPPSSSHNKNNIGLTEELLGNMAGPSTLDRNIEIVPSQSEKLSDNVRDILEELKENGELFADNIEEEDSGGNVGDSNIKATIQDNVNRVDFDNDPEIEDELGKISFTAAEANTSKRSNVIVLENIKLRSPKENKRGEDLVELMDSSDEEIIETTPQKKKSTSMDRCVLENLPFEDSRCGSAIDDDPDYNLSGIYLPPPPEFEDQINESQPNQNVNCNGTTMNRSTLTSDRFTDFLVTPDENARHSEKPSDIRASNVTPNRSVSRKLLPDPKPSEGVFHDTESVFSPITKSPRLVTQSHHNPLVFTPRLSLKKPTLLTSTPNQKSILNYVVSSPSQDRPRKQSQKSKPCIMWSRILNKDLNVFTQLECKKLLTTSKVFSPQVTHVIVLVDEKGQIVSHTAKILQAIAAGIWVVRYEWTVDCLRMNQIVPEGPYEALDISGVPGPRMSRLSNKSKPLFKNFRFFCASPLESISKDDLQSILRLAGAEIATNLSDLSVRDDKVSLILTESSASEETERFEAWLEIYKTVTVDVEWLSICIGQYELVSFRQYLVAGDEASICDLGYPSSLIQSAPFSLSETT</sequence>
<evidence type="ECO:0000256" key="5">
    <source>
        <dbReference type="ARBA" id="ARBA00022737"/>
    </source>
</evidence>
<keyword evidence="7 13" id="KW-0863">Zinc-finger</keyword>
<evidence type="ECO:0000256" key="10">
    <source>
        <dbReference type="ARBA" id="ARBA00023242"/>
    </source>
</evidence>
<organism evidence="17 18">
    <name type="scientific">Dendroctonus ponderosae</name>
    <name type="common">Mountain pine beetle</name>
    <dbReference type="NCBI Taxonomy" id="77166"/>
    <lineage>
        <taxon>Eukaryota</taxon>
        <taxon>Metazoa</taxon>
        <taxon>Ecdysozoa</taxon>
        <taxon>Arthropoda</taxon>
        <taxon>Hexapoda</taxon>
        <taxon>Insecta</taxon>
        <taxon>Pterygota</taxon>
        <taxon>Neoptera</taxon>
        <taxon>Endopterygota</taxon>
        <taxon>Coleoptera</taxon>
        <taxon>Polyphaga</taxon>
        <taxon>Cucujiformia</taxon>
        <taxon>Curculionidae</taxon>
        <taxon>Scolytinae</taxon>
        <taxon>Dendroctonus</taxon>
    </lineage>
</organism>
<evidence type="ECO:0000256" key="3">
    <source>
        <dbReference type="ARBA" id="ARBA00022454"/>
    </source>
</evidence>
<keyword evidence="5" id="KW-0677">Repeat</keyword>
<name>A0AAR5P888_DENPD</name>
<dbReference type="Pfam" id="PF00097">
    <property type="entry name" value="zf-C3HC4"/>
    <property type="match status" value="1"/>
</dbReference>
<feature type="compositionally biased region" description="Basic and acidic residues" evidence="14">
    <location>
        <begin position="1105"/>
        <end position="1115"/>
    </location>
</feature>
<dbReference type="PROSITE" id="PS50172">
    <property type="entry name" value="BRCT"/>
    <property type="match status" value="2"/>
</dbReference>
<dbReference type="InterPro" id="IPR017907">
    <property type="entry name" value="Znf_RING_CS"/>
</dbReference>
<proteinExistence type="predicted"/>
<feature type="region of interest" description="Disordered" evidence="14">
    <location>
        <begin position="285"/>
        <end position="389"/>
    </location>
</feature>
<evidence type="ECO:0000313" key="18">
    <source>
        <dbReference type="Proteomes" id="UP000019118"/>
    </source>
</evidence>
<keyword evidence="18" id="KW-1185">Reference proteome</keyword>
<evidence type="ECO:0000256" key="12">
    <source>
        <dbReference type="ARBA" id="ARBA00031556"/>
    </source>
</evidence>
<feature type="compositionally biased region" description="Polar residues" evidence="14">
    <location>
        <begin position="607"/>
        <end position="617"/>
    </location>
</feature>
<keyword evidence="9" id="KW-0234">DNA repair</keyword>
<feature type="domain" description="BRCT" evidence="16">
    <location>
        <begin position="1238"/>
        <end position="1299"/>
    </location>
</feature>
<comment type="subcellular location">
    <subcellularLocation>
        <location evidence="2">Chromosome</location>
    </subcellularLocation>
    <subcellularLocation>
        <location evidence="1">Nucleus</location>
    </subcellularLocation>
</comment>
<feature type="compositionally biased region" description="Polar residues" evidence="14">
    <location>
        <begin position="852"/>
        <end position="861"/>
    </location>
</feature>
<keyword evidence="11" id="KW-0131">Cell cycle</keyword>
<evidence type="ECO:0000256" key="6">
    <source>
        <dbReference type="ARBA" id="ARBA00022763"/>
    </source>
</evidence>
<dbReference type="SMART" id="SM00184">
    <property type="entry name" value="RING"/>
    <property type="match status" value="1"/>
</dbReference>
<feature type="region of interest" description="Disordered" evidence="14">
    <location>
        <begin position="841"/>
        <end position="876"/>
    </location>
</feature>
<dbReference type="SMART" id="SM00292">
    <property type="entry name" value="BRCT"/>
    <property type="match status" value="2"/>
</dbReference>
<feature type="compositionally biased region" description="Low complexity" evidence="14">
    <location>
        <begin position="312"/>
        <end position="322"/>
    </location>
</feature>
<evidence type="ECO:0000259" key="15">
    <source>
        <dbReference type="PROSITE" id="PS50089"/>
    </source>
</evidence>
<dbReference type="PANTHER" id="PTHR13763">
    <property type="entry name" value="BREAST CANCER TYPE 1 SUSCEPTIBILITY PROTEIN BRCA1"/>
    <property type="match status" value="1"/>
</dbReference>
<evidence type="ECO:0000259" key="16">
    <source>
        <dbReference type="PROSITE" id="PS50172"/>
    </source>
</evidence>
<reference evidence="18" key="1">
    <citation type="journal article" date="2013" name="Genome Biol.">
        <title>Draft genome of the mountain pine beetle, Dendroctonus ponderosae Hopkins, a major forest pest.</title>
        <authorList>
            <person name="Keeling C.I."/>
            <person name="Yuen M.M."/>
            <person name="Liao N.Y."/>
            <person name="Docking T.R."/>
            <person name="Chan S.K."/>
            <person name="Taylor G.A."/>
            <person name="Palmquist D.L."/>
            <person name="Jackman S.D."/>
            <person name="Nguyen A."/>
            <person name="Li M."/>
            <person name="Henderson H."/>
            <person name="Janes J.K."/>
            <person name="Zhao Y."/>
            <person name="Pandoh P."/>
            <person name="Moore R."/>
            <person name="Sperling F.A."/>
            <person name="Huber D.P."/>
            <person name="Birol I."/>
            <person name="Jones S.J."/>
            <person name="Bohlmann J."/>
        </authorList>
    </citation>
    <scope>NUCLEOTIDE SEQUENCE</scope>
</reference>
<dbReference type="GO" id="GO:0031436">
    <property type="term" value="C:BRCA1-BARD1 complex"/>
    <property type="evidence" value="ECO:0007669"/>
    <property type="project" value="TreeGrafter"/>
</dbReference>
<feature type="region of interest" description="Disordered" evidence="14">
    <location>
        <begin position="638"/>
        <end position="707"/>
    </location>
</feature>
<dbReference type="PROSITE" id="PS00518">
    <property type="entry name" value="ZF_RING_1"/>
    <property type="match status" value="1"/>
</dbReference>
<dbReference type="Gene3D" id="3.30.40.10">
    <property type="entry name" value="Zinc/RING finger domain, C3HC4 (zinc finger)"/>
    <property type="match status" value="1"/>
</dbReference>
<dbReference type="PANTHER" id="PTHR13763:SF0">
    <property type="entry name" value="BREAST CANCER TYPE 1 SUSCEPTIBILITY PROTEIN"/>
    <property type="match status" value="1"/>
</dbReference>
<dbReference type="Proteomes" id="UP000019118">
    <property type="component" value="Unassembled WGS sequence"/>
</dbReference>
<dbReference type="InterPro" id="IPR001357">
    <property type="entry name" value="BRCT_dom"/>
</dbReference>
<evidence type="ECO:0000256" key="8">
    <source>
        <dbReference type="ARBA" id="ARBA00022833"/>
    </source>
</evidence>
<dbReference type="GO" id="GO:0045944">
    <property type="term" value="P:positive regulation of transcription by RNA polymerase II"/>
    <property type="evidence" value="ECO:0007669"/>
    <property type="project" value="TreeGrafter"/>
</dbReference>
<feature type="compositionally biased region" description="Polar residues" evidence="14">
    <location>
        <begin position="1117"/>
        <end position="1126"/>
    </location>
</feature>
<evidence type="ECO:0000256" key="7">
    <source>
        <dbReference type="ARBA" id="ARBA00022771"/>
    </source>
</evidence>
<reference evidence="17" key="2">
    <citation type="submission" date="2024-08" db="UniProtKB">
        <authorList>
            <consortium name="EnsemblMetazoa"/>
        </authorList>
    </citation>
    <scope>IDENTIFICATION</scope>
</reference>
<keyword evidence="8" id="KW-0862">Zinc</keyword>
<protein>
    <recommendedName>
        <fullName evidence="12">RING-type E3 ubiquitin transferase BRCA1</fullName>
    </recommendedName>
</protein>
<feature type="compositionally biased region" description="Basic residues" evidence="14">
    <location>
        <begin position="333"/>
        <end position="346"/>
    </location>
</feature>
<dbReference type="GO" id="GO:0000724">
    <property type="term" value="P:double-strand break repair via homologous recombination"/>
    <property type="evidence" value="ECO:0007669"/>
    <property type="project" value="TreeGrafter"/>
</dbReference>
<dbReference type="GO" id="GO:0008270">
    <property type="term" value="F:zinc ion binding"/>
    <property type="evidence" value="ECO:0007669"/>
    <property type="project" value="UniProtKB-KW"/>
</dbReference>
<keyword evidence="3" id="KW-0158">Chromosome</keyword>
<evidence type="ECO:0000256" key="1">
    <source>
        <dbReference type="ARBA" id="ARBA00004123"/>
    </source>
</evidence>
<dbReference type="Gene3D" id="3.40.50.10190">
    <property type="entry name" value="BRCT domain"/>
    <property type="match status" value="2"/>
</dbReference>
<evidence type="ECO:0000256" key="13">
    <source>
        <dbReference type="PROSITE-ProRule" id="PRU00175"/>
    </source>
</evidence>
<feature type="domain" description="BRCT" evidence="16">
    <location>
        <begin position="1316"/>
        <end position="1415"/>
    </location>
</feature>